<keyword evidence="1" id="KW-1133">Transmembrane helix</keyword>
<keyword evidence="3" id="KW-0645">Protease</keyword>
<dbReference type="InterPro" id="IPR008756">
    <property type="entry name" value="Peptidase_M56"/>
</dbReference>
<reference evidence="3 4" key="1">
    <citation type="submission" date="2020-08" db="EMBL/GenBank/DDBJ databases">
        <title>A Genomic Blueprint of the Chicken Gut Microbiome.</title>
        <authorList>
            <person name="Gilroy R."/>
            <person name="Ravi A."/>
            <person name="Getino M."/>
            <person name="Pursley I."/>
            <person name="Horton D.L."/>
            <person name="Alikhan N.-F."/>
            <person name="Baker D."/>
            <person name="Gharbi K."/>
            <person name="Hall N."/>
            <person name="Watson M."/>
            <person name="Adriaenssens E.M."/>
            <person name="Foster-Nyarko E."/>
            <person name="Jarju S."/>
            <person name="Secka A."/>
            <person name="Antonio M."/>
            <person name="Oren A."/>
            <person name="Chaudhuri R."/>
            <person name="La Ragione R.M."/>
            <person name="Hildebrand F."/>
            <person name="Pallen M.J."/>
        </authorList>
    </citation>
    <scope>NUCLEOTIDE SEQUENCE [LARGE SCALE GENOMIC DNA]</scope>
    <source>
        <strain evidence="3 4">Sa2BUA9</strain>
    </source>
</reference>
<dbReference type="Proteomes" id="UP000640786">
    <property type="component" value="Unassembled WGS sequence"/>
</dbReference>
<dbReference type="InterPro" id="IPR052173">
    <property type="entry name" value="Beta-lactam_resp_regulator"/>
</dbReference>
<evidence type="ECO:0000313" key="4">
    <source>
        <dbReference type="Proteomes" id="UP000640786"/>
    </source>
</evidence>
<feature type="transmembrane region" description="Helical" evidence="1">
    <location>
        <begin position="12"/>
        <end position="33"/>
    </location>
</feature>
<organism evidence="3 4">
    <name type="scientific">Psychrobacillus faecigallinarum</name>
    <dbReference type="NCBI Taxonomy" id="2762235"/>
    <lineage>
        <taxon>Bacteria</taxon>
        <taxon>Bacillati</taxon>
        <taxon>Bacillota</taxon>
        <taxon>Bacilli</taxon>
        <taxon>Bacillales</taxon>
        <taxon>Bacillaceae</taxon>
        <taxon>Psychrobacillus</taxon>
    </lineage>
</organism>
<dbReference type="EMBL" id="JACSQO010000003">
    <property type="protein sequence ID" value="MBD7944029.1"/>
    <property type="molecule type" value="Genomic_DNA"/>
</dbReference>
<dbReference type="PANTHER" id="PTHR34978">
    <property type="entry name" value="POSSIBLE SENSOR-TRANSDUCER PROTEIN BLAR"/>
    <property type="match status" value="1"/>
</dbReference>
<dbReference type="Pfam" id="PF05569">
    <property type="entry name" value="Peptidase_M56"/>
    <property type="match status" value="1"/>
</dbReference>
<feature type="transmembrane region" description="Helical" evidence="1">
    <location>
        <begin position="263"/>
        <end position="281"/>
    </location>
</feature>
<feature type="transmembrane region" description="Helical" evidence="1">
    <location>
        <begin position="59"/>
        <end position="81"/>
    </location>
</feature>
<evidence type="ECO:0000256" key="1">
    <source>
        <dbReference type="SAM" id="Phobius"/>
    </source>
</evidence>
<evidence type="ECO:0000313" key="3">
    <source>
        <dbReference type="EMBL" id="MBD7944029.1"/>
    </source>
</evidence>
<dbReference type="GO" id="GO:0008237">
    <property type="term" value="F:metallopeptidase activity"/>
    <property type="evidence" value="ECO:0007669"/>
    <property type="project" value="UniProtKB-KW"/>
</dbReference>
<accession>A0ABR8R899</accession>
<dbReference type="RefSeq" id="WP_144539864.1">
    <property type="nucleotide sequence ID" value="NZ_JACSQO010000003.1"/>
</dbReference>
<dbReference type="PANTHER" id="PTHR34978:SF3">
    <property type="entry name" value="SLR0241 PROTEIN"/>
    <property type="match status" value="1"/>
</dbReference>
<name>A0ABR8R899_9BACI</name>
<sequence length="282" mass="32681">MNKRQSTHMFIASLLISGIIFFQMAIYVISMLAGWDVKFNLVEVCHSTLKMIGLSSLEYALDGLVIFTLVYLFWKICIQFVQAKRMKLKFQQYKEKKLTKNLNESYSNKKEEFIVISYPTPLAITMGFFTPKIVISTGLVNLLNEEELNAVLAHEMYHQNNRDPLKMFMLSLFSTTIRYIPILKWFQQKYRIVQEVLADEYAIERQATSASLSSALLKMLKVGKLDQMPFTYASFADTSVNYRIEYLLNPLTEVKLQIPWRDTVLSIAIFALICSFFIYALA</sequence>
<feature type="domain" description="Peptidase M56" evidence="2">
    <location>
        <begin position="65"/>
        <end position="247"/>
    </location>
</feature>
<protein>
    <submittedName>
        <fullName evidence="3">M48 family metalloprotease</fullName>
    </submittedName>
</protein>
<proteinExistence type="predicted"/>
<keyword evidence="3" id="KW-0482">Metalloprotease</keyword>
<evidence type="ECO:0000259" key="2">
    <source>
        <dbReference type="Pfam" id="PF05569"/>
    </source>
</evidence>
<comment type="caution">
    <text evidence="3">The sequence shown here is derived from an EMBL/GenBank/DDBJ whole genome shotgun (WGS) entry which is preliminary data.</text>
</comment>
<keyword evidence="1" id="KW-0472">Membrane</keyword>
<dbReference type="CDD" id="cd07326">
    <property type="entry name" value="M56_BlaR1_MecR1_like"/>
    <property type="match status" value="1"/>
</dbReference>
<keyword evidence="3" id="KW-0378">Hydrolase</keyword>
<gene>
    <name evidence="3" type="ORF">H9650_07845</name>
</gene>
<dbReference type="Gene3D" id="3.30.2010.10">
    <property type="entry name" value="Metalloproteases ('zincins'), catalytic domain"/>
    <property type="match status" value="1"/>
</dbReference>
<keyword evidence="4" id="KW-1185">Reference proteome</keyword>
<keyword evidence="1" id="KW-0812">Transmembrane</keyword>